<dbReference type="AlphaFoldDB" id="A0A8X6I1S5"/>
<gene>
    <name evidence="4" type="primary">Wxf_00867</name>
    <name evidence="4" type="ORF">TNCT_352121</name>
</gene>
<protein>
    <submittedName>
        <fullName evidence="4">Initiation-control protein YabA</fullName>
    </submittedName>
</protein>
<organism evidence="4 5">
    <name type="scientific">Trichonephila clavata</name>
    <name type="common">Joro spider</name>
    <name type="synonym">Nephila clavata</name>
    <dbReference type="NCBI Taxonomy" id="2740835"/>
    <lineage>
        <taxon>Eukaryota</taxon>
        <taxon>Metazoa</taxon>
        <taxon>Ecdysozoa</taxon>
        <taxon>Arthropoda</taxon>
        <taxon>Chelicerata</taxon>
        <taxon>Arachnida</taxon>
        <taxon>Araneae</taxon>
        <taxon>Araneomorphae</taxon>
        <taxon>Entelegynae</taxon>
        <taxon>Araneoidea</taxon>
        <taxon>Nephilidae</taxon>
        <taxon>Trichonephila</taxon>
    </lineage>
</organism>
<comment type="caution">
    <text evidence="4">The sequence shown here is derived from an EMBL/GenBank/DDBJ whole genome shotgun (WGS) entry which is preliminary data.</text>
</comment>
<evidence type="ECO:0000313" key="5">
    <source>
        <dbReference type="Proteomes" id="UP000887116"/>
    </source>
</evidence>
<keyword evidence="1" id="KW-0175">Coiled coil</keyword>
<reference evidence="4" key="1">
    <citation type="submission" date="2020-07" db="EMBL/GenBank/DDBJ databases">
        <title>Multicomponent nature underlies the extraordinary mechanical properties of spider dragline silk.</title>
        <authorList>
            <person name="Kono N."/>
            <person name="Nakamura H."/>
            <person name="Mori M."/>
            <person name="Yoshida Y."/>
            <person name="Ohtoshi R."/>
            <person name="Malay A.D."/>
            <person name="Moran D.A.P."/>
            <person name="Tomita M."/>
            <person name="Numata K."/>
            <person name="Arakawa K."/>
        </authorList>
    </citation>
    <scope>NUCLEOTIDE SEQUENCE</scope>
</reference>
<keyword evidence="5" id="KW-1185">Reference proteome</keyword>
<feature type="compositionally biased region" description="Basic and acidic residues" evidence="2">
    <location>
        <begin position="57"/>
        <end position="70"/>
    </location>
</feature>
<dbReference type="OrthoDB" id="8121657at2759"/>
<feature type="coiled-coil region" evidence="1">
    <location>
        <begin position="1"/>
        <end position="42"/>
    </location>
</feature>
<evidence type="ECO:0000259" key="3">
    <source>
        <dbReference type="Pfam" id="PF20042"/>
    </source>
</evidence>
<feature type="domain" description="DUF6444" evidence="3">
    <location>
        <begin position="13"/>
        <end position="83"/>
    </location>
</feature>
<evidence type="ECO:0000256" key="2">
    <source>
        <dbReference type="SAM" id="MobiDB-lite"/>
    </source>
</evidence>
<proteinExistence type="predicted"/>
<dbReference type="Pfam" id="PF20042">
    <property type="entry name" value="DUF6444"/>
    <property type="match status" value="1"/>
</dbReference>
<dbReference type="Proteomes" id="UP000887116">
    <property type="component" value="Unassembled WGS sequence"/>
</dbReference>
<evidence type="ECO:0000313" key="4">
    <source>
        <dbReference type="EMBL" id="GFR33858.1"/>
    </source>
</evidence>
<sequence>MIDLEELCKNLQQKIEKLEVEVENLKAENKALRIENAELKERLGLNSKNSSLPSSRELYKIKKDKPKSDRNVGGQVGHKGNYRAKMDVDEVVKVKLSSTCKCGGEITICKKPYIHQKVDLPEIRSYVVEYQLEHGRCKKCGKRRSSKLPEKRYTRCNGYSRDTFYRFKELYETGGEEALQEISKSKPLYANRVSEDIEKAVIEIAIEFPAYGQERAAKRTEKERNSHLCKWNKISVAKKRS</sequence>
<evidence type="ECO:0000256" key="1">
    <source>
        <dbReference type="SAM" id="Coils"/>
    </source>
</evidence>
<dbReference type="Pfam" id="PF13551">
    <property type="entry name" value="HTH_29"/>
    <property type="match status" value="1"/>
</dbReference>
<accession>A0A8X6I1S5</accession>
<name>A0A8X6I1S5_TRICU</name>
<dbReference type="InterPro" id="IPR045618">
    <property type="entry name" value="DUF6444"/>
</dbReference>
<dbReference type="EMBL" id="BMAO01009866">
    <property type="protein sequence ID" value="GFR33858.1"/>
    <property type="molecule type" value="Genomic_DNA"/>
</dbReference>
<feature type="region of interest" description="Disordered" evidence="2">
    <location>
        <begin position="45"/>
        <end position="79"/>
    </location>
</feature>